<evidence type="ECO:0000313" key="4">
    <source>
        <dbReference type="Proteomes" id="UP001226867"/>
    </source>
</evidence>
<dbReference type="InterPro" id="IPR014861">
    <property type="entry name" value="CNP1-like_dom"/>
</dbReference>
<comment type="caution">
    <text evidence="3">The sequence shown here is derived from an EMBL/GenBank/DDBJ whole genome shotgun (WGS) entry which is preliminary data.</text>
</comment>
<proteinExistence type="predicted"/>
<dbReference type="Pfam" id="PF08750">
    <property type="entry name" value="CNP1"/>
    <property type="match status" value="1"/>
</dbReference>
<sequence>MLVAAACMALAGSASAQLFENKDWVESPAPPAPAFDASRLIPIEMPTYLSLRFGIDPATIVITGDGVVRYVVVASNKAGGATNAFYEGIRCATGEMKTYARSNGGAWEVASQPEWKIFKLQSSTHTAALASQAICRGSAPRDSVKDMVGHLRNPIREVE</sequence>
<keyword evidence="1" id="KW-0732">Signal</keyword>
<protein>
    <recommendedName>
        <fullName evidence="2">CNP1-like uncharacterized domain-containing protein</fullName>
    </recommendedName>
</protein>
<keyword evidence="4" id="KW-1185">Reference proteome</keyword>
<feature type="domain" description="CNP1-like uncharacterised" evidence="2">
    <location>
        <begin position="20"/>
        <end position="152"/>
    </location>
</feature>
<organism evidence="3 4">
    <name type="scientific">Variovorax ginsengisoli</name>
    <dbReference type="NCBI Taxonomy" id="363844"/>
    <lineage>
        <taxon>Bacteria</taxon>
        <taxon>Pseudomonadati</taxon>
        <taxon>Pseudomonadota</taxon>
        <taxon>Betaproteobacteria</taxon>
        <taxon>Burkholderiales</taxon>
        <taxon>Comamonadaceae</taxon>
        <taxon>Variovorax</taxon>
    </lineage>
</organism>
<dbReference type="RefSeq" id="WP_307688393.1">
    <property type="nucleotide sequence ID" value="NZ_JAUSRO010000002.1"/>
</dbReference>
<reference evidence="3 4" key="1">
    <citation type="submission" date="2023-07" db="EMBL/GenBank/DDBJ databases">
        <title>Sorghum-associated microbial communities from plants grown in Nebraska, USA.</title>
        <authorList>
            <person name="Schachtman D."/>
        </authorList>
    </citation>
    <scope>NUCLEOTIDE SEQUENCE [LARGE SCALE GENOMIC DNA]</scope>
    <source>
        <strain evidence="3 4">DS1607</strain>
    </source>
</reference>
<dbReference type="PROSITE" id="PS50096">
    <property type="entry name" value="IQ"/>
    <property type="match status" value="1"/>
</dbReference>
<evidence type="ECO:0000313" key="3">
    <source>
        <dbReference type="EMBL" id="MDP9898583.1"/>
    </source>
</evidence>
<dbReference type="Proteomes" id="UP001226867">
    <property type="component" value="Unassembled WGS sequence"/>
</dbReference>
<name>A0ABT9S2K1_9BURK</name>
<dbReference type="EMBL" id="JAUSRO010000002">
    <property type="protein sequence ID" value="MDP9898583.1"/>
    <property type="molecule type" value="Genomic_DNA"/>
</dbReference>
<evidence type="ECO:0000256" key="1">
    <source>
        <dbReference type="SAM" id="SignalP"/>
    </source>
</evidence>
<accession>A0ABT9S2K1</accession>
<feature type="signal peptide" evidence="1">
    <location>
        <begin position="1"/>
        <end position="16"/>
    </location>
</feature>
<evidence type="ECO:0000259" key="2">
    <source>
        <dbReference type="Pfam" id="PF08750"/>
    </source>
</evidence>
<gene>
    <name evidence="3" type="ORF">J2W36_000818</name>
</gene>
<feature type="chain" id="PRO_5045959690" description="CNP1-like uncharacterized domain-containing protein" evidence="1">
    <location>
        <begin position="17"/>
        <end position="159"/>
    </location>
</feature>